<accession>A0A8J6MWZ0</accession>
<dbReference type="InterPro" id="IPR036928">
    <property type="entry name" value="AS_sf"/>
</dbReference>
<dbReference type="Gene3D" id="3.90.1300.10">
    <property type="entry name" value="Amidase signature (AS) domain"/>
    <property type="match status" value="1"/>
</dbReference>
<dbReference type="InterPro" id="IPR000120">
    <property type="entry name" value="Amidase"/>
</dbReference>
<dbReference type="GO" id="GO:0003824">
    <property type="term" value="F:catalytic activity"/>
    <property type="evidence" value="ECO:0007669"/>
    <property type="project" value="InterPro"/>
</dbReference>
<dbReference type="PANTHER" id="PTHR11895">
    <property type="entry name" value="TRANSAMIDASE"/>
    <property type="match status" value="1"/>
</dbReference>
<evidence type="ECO:0000259" key="1">
    <source>
        <dbReference type="Pfam" id="PF01425"/>
    </source>
</evidence>
<dbReference type="InterPro" id="IPR020556">
    <property type="entry name" value="Amidase_CS"/>
</dbReference>
<sequence>MDNTPLHYQTITALARSIRAGEISPVEITEHLFSRLESLDGNLNVFKLVCRERALGEAQAAEMALRAGQDLGPLHGIPYVAKDLFDVRGLPTCAGTKLLENNIALEDAHVIKSLGQAGMILLGKTHTVQFAYSGVGINHDYGTPHNPWCRDHHVPGGSSSGSAVAVAAGMAPAALGSDTGGSIRIPAALCGTTGLKSTVGRISRAGVYPLSWSLDSVGTLTRSVEDTAIIYQCLQGIDLNDDTTWSHTQHDVLEGLKLGARGLRVAFAEKVFWENVHPEVEKAVRETAKVFEDMGGHVGSIEVPAAGDALELNRQGLIIAAEAYTLNKRLLEKHFDELDPIVAHRMIKGKEISATEYLQNALDWKDLRVKANESLRDVDVLLVPTTTIPAKPVAEAETSIEAYSEINLAYLRNTSIGNILNLCGLSVPCGFTSEGLPIGLMLYGKSFQEDVVLRAGYAFQQATDWHTRVPDLGWAEK</sequence>
<feature type="domain" description="Amidase" evidence="1">
    <location>
        <begin position="27"/>
        <end position="453"/>
    </location>
</feature>
<proteinExistence type="predicted"/>
<dbReference type="PANTHER" id="PTHR11895:SF176">
    <property type="entry name" value="AMIDASE AMID-RELATED"/>
    <property type="match status" value="1"/>
</dbReference>
<reference evidence="2 3" key="1">
    <citation type="submission" date="2020-08" db="EMBL/GenBank/DDBJ databases">
        <title>Bridging the membrane lipid divide: bacteria of the FCB group superphylum have the potential to synthesize archaeal ether lipids.</title>
        <authorList>
            <person name="Villanueva L."/>
            <person name="Von Meijenfeldt F.A.B."/>
            <person name="Westbye A.B."/>
            <person name="Yadav S."/>
            <person name="Hopmans E.C."/>
            <person name="Dutilh B.E."/>
            <person name="Sinninghe Damste J.S."/>
        </authorList>
    </citation>
    <scope>NUCLEOTIDE SEQUENCE [LARGE SCALE GENOMIC DNA]</scope>
    <source>
        <strain evidence="2">NIOZ-UU27</strain>
    </source>
</reference>
<comment type="caution">
    <text evidence="2">The sequence shown here is derived from an EMBL/GenBank/DDBJ whole genome shotgun (WGS) entry which is preliminary data.</text>
</comment>
<dbReference type="Proteomes" id="UP000650524">
    <property type="component" value="Unassembled WGS sequence"/>
</dbReference>
<dbReference type="AlphaFoldDB" id="A0A8J6MWZ0"/>
<evidence type="ECO:0000313" key="2">
    <source>
        <dbReference type="EMBL" id="MBC8176235.1"/>
    </source>
</evidence>
<dbReference type="InterPro" id="IPR023631">
    <property type="entry name" value="Amidase_dom"/>
</dbReference>
<dbReference type="SUPFAM" id="SSF75304">
    <property type="entry name" value="Amidase signature (AS) enzymes"/>
    <property type="match status" value="1"/>
</dbReference>
<gene>
    <name evidence="2" type="ORF">H8E19_02435</name>
</gene>
<protein>
    <submittedName>
        <fullName evidence="2">Amidase</fullName>
    </submittedName>
</protein>
<dbReference type="Pfam" id="PF01425">
    <property type="entry name" value="Amidase"/>
    <property type="match status" value="1"/>
</dbReference>
<name>A0A8J6MWZ0_9DELT</name>
<dbReference type="PROSITE" id="PS00571">
    <property type="entry name" value="AMIDASES"/>
    <property type="match status" value="1"/>
</dbReference>
<evidence type="ECO:0000313" key="3">
    <source>
        <dbReference type="Proteomes" id="UP000650524"/>
    </source>
</evidence>
<organism evidence="2 3">
    <name type="scientific">Candidatus Desulfacyla euxinica</name>
    <dbReference type="NCBI Taxonomy" id="2841693"/>
    <lineage>
        <taxon>Bacteria</taxon>
        <taxon>Deltaproteobacteria</taxon>
        <taxon>Candidatus Desulfacyla</taxon>
    </lineage>
</organism>
<dbReference type="EMBL" id="JACNJD010000115">
    <property type="protein sequence ID" value="MBC8176235.1"/>
    <property type="molecule type" value="Genomic_DNA"/>
</dbReference>